<dbReference type="Gene3D" id="3.40.50.1390">
    <property type="entry name" value="Resolvase, N-terminal catalytic domain"/>
    <property type="match status" value="1"/>
</dbReference>
<dbReference type="Pfam" id="PF07508">
    <property type="entry name" value="Recombinase"/>
    <property type="match status" value="1"/>
</dbReference>
<dbReference type="EMBL" id="LGGP01000139">
    <property type="protein sequence ID" value="KUK80562.1"/>
    <property type="molecule type" value="Genomic_DNA"/>
</dbReference>
<dbReference type="AlphaFoldDB" id="A0A124FYA7"/>
<dbReference type="InterPro" id="IPR050639">
    <property type="entry name" value="SSR_resolvase"/>
</dbReference>
<name>A0A124FYA7_9BACT</name>
<gene>
    <name evidence="9" type="ORF">XD94_0906</name>
</gene>
<dbReference type="InterPro" id="IPR011109">
    <property type="entry name" value="DNA_bind_recombinase_dom"/>
</dbReference>
<dbReference type="Pfam" id="PF13408">
    <property type="entry name" value="Zn_ribbon_recom"/>
    <property type="match status" value="1"/>
</dbReference>
<dbReference type="GO" id="GO:0015074">
    <property type="term" value="P:DNA integration"/>
    <property type="evidence" value="ECO:0007669"/>
    <property type="project" value="UniProtKB-KW"/>
</dbReference>
<evidence type="ECO:0000313" key="9">
    <source>
        <dbReference type="EMBL" id="KUK80562.1"/>
    </source>
</evidence>
<dbReference type="InterPro" id="IPR006118">
    <property type="entry name" value="Recombinase_CS"/>
</dbReference>
<dbReference type="InterPro" id="IPR006119">
    <property type="entry name" value="Resolv_N"/>
</dbReference>
<feature type="domain" description="Recombinase" evidence="8">
    <location>
        <begin position="156"/>
        <end position="284"/>
    </location>
</feature>
<dbReference type="Pfam" id="PF00239">
    <property type="entry name" value="Resolvase"/>
    <property type="match status" value="1"/>
</dbReference>
<dbReference type="SUPFAM" id="SSF53041">
    <property type="entry name" value="Resolvase-like"/>
    <property type="match status" value="1"/>
</dbReference>
<comment type="caution">
    <text evidence="9">The sequence shown here is derived from an EMBL/GenBank/DDBJ whole genome shotgun (WGS) entry which is preliminary data.</text>
</comment>
<evidence type="ECO:0000256" key="1">
    <source>
        <dbReference type="ARBA" id="ARBA00022908"/>
    </source>
</evidence>
<proteinExistence type="predicted"/>
<evidence type="ECO:0000256" key="2">
    <source>
        <dbReference type="ARBA" id="ARBA00023125"/>
    </source>
</evidence>
<dbReference type="Proteomes" id="UP000054092">
    <property type="component" value="Unassembled WGS sequence"/>
</dbReference>
<evidence type="ECO:0000256" key="3">
    <source>
        <dbReference type="ARBA" id="ARBA00023172"/>
    </source>
</evidence>
<evidence type="ECO:0000256" key="5">
    <source>
        <dbReference type="PROSITE-ProRule" id="PRU10137"/>
    </source>
</evidence>
<reference evidence="10" key="1">
    <citation type="journal article" date="2015" name="MBio">
        <title>Genome-Resolved Metagenomic Analysis Reveals Roles for Candidate Phyla and Other Microbial Community Members in Biogeochemical Transformations in Oil Reservoirs.</title>
        <authorList>
            <person name="Hu P."/>
            <person name="Tom L."/>
            <person name="Singh A."/>
            <person name="Thomas B.C."/>
            <person name="Baker B.J."/>
            <person name="Piceno Y.M."/>
            <person name="Andersen G.L."/>
            <person name="Banfield J.F."/>
        </authorList>
    </citation>
    <scope>NUCLEOTIDE SEQUENCE [LARGE SCALE GENOMIC DNA]</scope>
</reference>
<dbReference type="CDD" id="cd00338">
    <property type="entry name" value="Ser_Recombinase"/>
    <property type="match status" value="1"/>
</dbReference>
<feature type="active site" description="O-(5'-phospho-DNA)-serine intermediate" evidence="4 5">
    <location>
        <position position="11"/>
    </location>
</feature>
<feature type="coiled-coil region" evidence="6">
    <location>
        <begin position="377"/>
        <end position="439"/>
    </location>
</feature>
<dbReference type="PROSITE" id="PS51736">
    <property type="entry name" value="RECOMBINASES_3"/>
    <property type="match status" value="1"/>
</dbReference>
<dbReference type="InterPro" id="IPR038109">
    <property type="entry name" value="DNA_bind_recomb_sf"/>
</dbReference>
<keyword evidence="3" id="KW-0233">DNA recombination</keyword>
<evidence type="ECO:0000259" key="7">
    <source>
        <dbReference type="PROSITE" id="PS51736"/>
    </source>
</evidence>
<dbReference type="InterPro" id="IPR025827">
    <property type="entry name" value="Zn_ribbon_recom_dom"/>
</dbReference>
<sequence>MRKAAAYARVSTKKQSETSIETQLEIVRNFARDNSIEIIDEFHNKITASGTEKRPGFSTMVERALDGAYNFILVDKQDRFERDSVEEQIIIRQLEEKKVYVLYAREYVDPRTPAGRLQRWIKSGVNQFYIENLREEIETKTTEVAKRGYFLGGVPPFGFKLKEVRDPEATRNRKVYVIDDNEASLVREIFRQFANGKGYREIVAWLNREGHLTRRGGPWSRATLVDMLRNEKYSGTFTFRKGSKHNYHKVRDDTIRVPGVLPAIVDRETWERVQSRFTKAANKARSTEGFLMRGMVFCGDCGAKMYSNRSKPSPRYECGQWVKSRNVLYVGISTKEVDDFVIAYFRKLLNVDIDFQSLAAGFNAQAALNDHRYLLRKEELERKELELTQAIDRAVKAITDGSPLARQLEAKSRTMIRELEEVKHEISEMEKNVATYITAQELEERFRHQKEMLDKDYFSRRELIHELIERVTIFPGGYIEITPKD</sequence>
<feature type="domain" description="Resolvase/invertase-type recombinase catalytic" evidence="7">
    <location>
        <begin position="3"/>
        <end position="148"/>
    </location>
</feature>
<dbReference type="SMART" id="SM00857">
    <property type="entry name" value="Resolvase"/>
    <property type="match status" value="1"/>
</dbReference>
<dbReference type="GO" id="GO:0000150">
    <property type="term" value="F:DNA strand exchange activity"/>
    <property type="evidence" value="ECO:0007669"/>
    <property type="project" value="InterPro"/>
</dbReference>
<evidence type="ECO:0000259" key="8">
    <source>
        <dbReference type="PROSITE" id="PS51737"/>
    </source>
</evidence>
<keyword evidence="2" id="KW-0238">DNA-binding</keyword>
<dbReference type="GO" id="GO:0003677">
    <property type="term" value="F:DNA binding"/>
    <property type="evidence" value="ECO:0007669"/>
    <property type="project" value="UniProtKB-KW"/>
</dbReference>
<dbReference type="PANTHER" id="PTHR30461">
    <property type="entry name" value="DNA-INVERTASE FROM LAMBDOID PROPHAGE"/>
    <property type="match status" value="1"/>
</dbReference>
<keyword evidence="1" id="KW-0229">DNA integration</keyword>
<dbReference type="PROSITE" id="PS00397">
    <property type="entry name" value="RECOMBINASES_1"/>
    <property type="match status" value="1"/>
</dbReference>
<organism evidence="9 10">
    <name type="scientific">Mesotoga prima</name>
    <dbReference type="NCBI Taxonomy" id="1184387"/>
    <lineage>
        <taxon>Bacteria</taxon>
        <taxon>Thermotogati</taxon>
        <taxon>Thermotogota</taxon>
        <taxon>Thermotogae</taxon>
        <taxon>Kosmotogales</taxon>
        <taxon>Kosmotogaceae</taxon>
        <taxon>Mesotoga</taxon>
    </lineage>
</organism>
<evidence type="ECO:0000313" key="10">
    <source>
        <dbReference type="Proteomes" id="UP000054092"/>
    </source>
</evidence>
<evidence type="ECO:0000256" key="6">
    <source>
        <dbReference type="SAM" id="Coils"/>
    </source>
</evidence>
<dbReference type="Gene3D" id="3.90.1750.20">
    <property type="entry name" value="Putative Large Serine Recombinase, Chain B, Domain 2"/>
    <property type="match status" value="1"/>
</dbReference>
<protein>
    <submittedName>
        <fullName evidence="9">Resolvase, N-terminal domain</fullName>
    </submittedName>
</protein>
<dbReference type="PANTHER" id="PTHR30461:SF23">
    <property type="entry name" value="DNA RECOMBINASE-RELATED"/>
    <property type="match status" value="1"/>
</dbReference>
<dbReference type="PROSITE" id="PS51737">
    <property type="entry name" value="RECOMBINASE_DNA_BIND"/>
    <property type="match status" value="1"/>
</dbReference>
<keyword evidence="6" id="KW-0175">Coiled coil</keyword>
<dbReference type="InterPro" id="IPR036162">
    <property type="entry name" value="Resolvase-like_N_sf"/>
</dbReference>
<dbReference type="PATRIC" id="fig|1184387.3.peg.1307"/>
<evidence type="ECO:0000256" key="4">
    <source>
        <dbReference type="PIRSR" id="PIRSR606118-50"/>
    </source>
</evidence>
<accession>A0A124FYA7</accession>